<gene>
    <name evidence="2" type="ORF">IPH26_11220</name>
</gene>
<feature type="transmembrane region" description="Helical" evidence="1">
    <location>
        <begin position="278"/>
        <end position="299"/>
    </location>
</feature>
<name>A0A9D7HKW3_9PROT</name>
<keyword evidence="1" id="KW-0472">Membrane</keyword>
<feature type="transmembrane region" description="Helical" evidence="1">
    <location>
        <begin position="14"/>
        <end position="35"/>
    </location>
</feature>
<feature type="transmembrane region" description="Helical" evidence="1">
    <location>
        <begin position="364"/>
        <end position="381"/>
    </location>
</feature>
<feature type="transmembrane region" description="Helical" evidence="1">
    <location>
        <begin position="47"/>
        <end position="71"/>
    </location>
</feature>
<feature type="transmembrane region" description="Helical" evidence="1">
    <location>
        <begin position="224"/>
        <end position="242"/>
    </location>
</feature>
<protein>
    <submittedName>
        <fullName evidence="2">Uncharacterized protein</fullName>
    </submittedName>
</protein>
<keyword evidence="1" id="KW-0812">Transmembrane</keyword>
<evidence type="ECO:0000256" key="1">
    <source>
        <dbReference type="SAM" id="Phobius"/>
    </source>
</evidence>
<feature type="transmembrane region" description="Helical" evidence="1">
    <location>
        <begin position="305"/>
        <end position="338"/>
    </location>
</feature>
<dbReference type="Proteomes" id="UP000807785">
    <property type="component" value="Unassembled WGS sequence"/>
</dbReference>
<feature type="transmembrane region" description="Helical" evidence="1">
    <location>
        <begin position="387"/>
        <end position="409"/>
    </location>
</feature>
<accession>A0A9D7HKW3</accession>
<evidence type="ECO:0000313" key="2">
    <source>
        <dbReference type="EMBL" id="MBK6973477.1"/>
    </source>
</evidence>
<sequence>MAVSTADSPSPDLAFAHMLVGVGGMGAAFALVAIWPGALASRWHPATLAAVHLFAVGGLAPVMFGALFQFVPVASGLALPQWRRADPVLLAAMPAGASGMAAGFLTGELAWLSIGAGLGLSALLISAGRLAFVLVRCQQRTPIVFALYVALLGLLGALACAAVLIVGLASRATEISIALIDWHALWAVAGWVGGLVLAVAGMVVPMFHVTDAYPPAWGRWARSLPLWLLAGSLGGWLGWAWLVGPSRYALAATALAFGVLTMRLLLRSRRKALDAFRIGWFGLALGVMATASLGVIAHSTNDTRWGLAFGAAGLVGFAGLGVNAMLYRIVPFLIWLHWQRRNKARVRLPLLHEIIPAAAQRPQMWIHAAGALLLIAAPFAPELARSAALLLLISELTLVLLLVQAMRLYRKNVHQLDLMPARQQSHP</sequence>
<feature type="transmembrane region" description="Helical" evidence="1">
    <location>
        <begin position="144"/>
        <end position="170"/>
    </location>
</feature>
<proteinExistence type="predicted"/>
<feature type="transmembrane region" description="Helical" evidence="1">
    <location>
        <begin position="109"/>
        <end position="132"/>
    </location>
</feature>
<reference evidence="2" key="1">
    <citation type="submission" date="2020-10" db="EMBL/GenBank/DDBJ databases">
        <title>Connecting structure to function with the recovery of over 1000 high-quality activated sludge metagenome-assembled genomes encoding full-length rRNA genes using long-read sequencing.</title>
        <authorList>
            <person name="Singleton C.M."/>
            <person name="Petriglieri F."/>
            <person name="Kristensen J.M."/>
            <person name="Kirkegaard R.H."/>
            <person name="Michaelsen T.Y."/>
            <person name="Andersen M.H."/>
            <person name="Karst S.M."/>
            <person name="Dueholm M.S."/>
            <person name="Nielsen P.H."/>
            <person name="Albertsen M."/>
        </authorList>
    </citation>
    <scope>NUCLEOTIDE SEQUENCE</scope>
    <source>
        <strain evidence="2">Bjer_18-Q3-R1-45_BAT3C.347</strain>
    </source>
</reference>
<evidence type="ECO:0000313" key="3">
    <source>
        <dbReference type="Proteomes" id="UP000807785"/>
    </source>
</evidence>
<feature type="transmembrane region" description="Helical" evidence="1">
    <location>
        <begin position="248"/>
        <end position="266"/>
    </location>
</feature>
<feature type="transmembrane region" description="Helical" evidence="1">
    <location>
        <begin position="182"/>
        <end position="204"/>
    </location>
</feature>
<organism evidence="2 3">
    <name type="scientific">Candidatus Methylophosphatis roskildensis</name>
    <dbReference type="NCBI Taxonomy" id="2899263"/>
    <lineage>
        <taxon>Bacteria</taxon>
        <taxon>Pseudomonadati</taxon>
        <taxon>Pseudomonadota</taxon>
        <taxon>Betaproteobacteria</taxon>
        <taxon>Nitrosomonadales</taxon>
        <taxon>Sterolibacteriaceae</taxon>
        <taxon>Candidatus Methylophosphatis</taxon>
    </lineage>
</organism>
<keyword evidence="1" id="KW-1133">Transmembrane helix</keyword>
<dbReference type="AlphaFoldDB" id="A0A9D7HKW3"/>
<comment type="caution">
    <text evidence="2">The sequence shown here is derived from an EMBL/GenBank/DDBJ whole genome shotgun (WGS) entry which is preliminary data.</text>
</comment>
<dbReference type="EMBL" id="JADJEV010000003">
    <property type="protein sequence ID" value="MBK6973477.1"/>
    <property type="molecule type" value="Genomic_DNA"/>
</dbReference>